<dbReference type="InterPro" id="IPR026325">
    <property type="entry name" value="DUF932"/>
</dbReference>
<dbReference type="EMBL" id="CP033169">
    <property type="protein sequence ID" value="AYO30634.1"/>
    <property type="molecule type" value="Genomic_DNA"/>
</dbReference>
<proteinExistence type="predicted"/>
<accession>A0A3G2R528</accession>
<protein>
    <submittedName>
        <fullName evidence="1">DUF932 domain-containing protein</fullName>
    </submittedName>
</protein>
<reference evidence="1 2" key="1">
    <citation type="submission" date="2018-10" db="EMBL/GenBank/DDBJ databases">
        <authorList>
            <person name="Zhang X."/>
        </authorList>
    </citation>
    <scope>NUCLEOTIDE SEQUENCE [LARGE SCALE GENOMIC DNA]</scope>
    <source>
        <strain evidence="1 2">SK-G1</strain>
    </source>
</reference>
<dbReference type="Pfam" id="PF06067">
    <property type="entry name" value="DUF932"/>
    <property type="match status" value="1"/>
</dbReference>
<dbReference type="RefSeq" id="WP_122014724.1">
    <property type="nucleotide sequence ID" value="NZ_CP033169.1"/>
</dbReference>
<evidence type="ECO:0000313" key="1">
    <source>
        <dbReference type="EMBL" id="AYO30634.1"/>
    </source>
</evidence>
<keyword evidence="2" id="KW-1185">Reference proteome</keyword>
<dbReference type="KEGG" id="bacg:D2962_08355"/>
<evidence type="ECO:0000313" key="2">
    <source>
        <dbReference type="Proteomes" id="UP000280960"/>
    </source>
</evidence>
<name>A0A3G2R528_9FIRM</name>
<sequence length="364" mass="41879">MKTGKTLQELAVELDRQNRAKRDFILDTRNLRMVIDDEKIPQLDMLKNIGEHKDIERFGINDIAHRQIGHHLGIPAKYYDRMRTEFPELLATNVSAWFQRQPSRRMVRTLDGTARAFLSDRYRRIDNYEIAEAVLPIIGEMKDARVESCELTDRKMYIKVVNPRLEAEVQKGDIVQAGIMITNSEVGHGAVSVQPLIYRLVCENGMVVNDAGQRRYHIGRVNDSDEMYELYRDETLAADDRAFLMKVQDTVRAAVDEVKFRRIVDRMREATEVKITGSVQTVVELTATKYGLQKNEQEGVLEYLIKGGDLSLYGLSNAITRTSQDVKDYDRATELEGLGWDVINMSRNEWLEINTEKEGKKYAV</sequence>
<organism evidence="1 2">
    <name type="scientific">Biomaibacter acetigenes</name>
    <dbReference type="NCBI Taxonomy" id="2316383"/>
    <lineage>
        <taxon>Bacteria</taxon>
        <taxon>Bacillati</taxon>
        <taxon>Bacillota</taxon>
        <taxon>Clostridia</taxon>
        <taxon>Thermosediminibacterales</taxon>
        <taxon>Tepidanaerobacteraceae</taxon>
        <taxon>Biomaibacter</taxon>
    </lineage>
</organism>
<dbReference type="Proteomes" id="UP000280960">
    <property type="component" value="Chromosome"/>
</dbReference>
<dbReference type="AlphaFoldDB" id="A0A3G2R528"/>
<gene>
    <name evidence="1" type="ORF">D2962_08355</name>
</gene>